<sequence>MSQMSHNLERSTNVVYQAHHVSRSKRGQIVGTRGGFRGCTIWLTGLSGAGKTTISFALEEYLVTHAIPCYSLDGDNVRHGLNKNLGFSAEDREENIRRIAEVAKLFADAGLVCITSFISPFSKDREEARKIHASAGLPFFEVFIHAPLEVCEKRDVKGLYKKARAGEIKGFTGIDSNYESPDRPDLVLKTGELTVDECLQQVLELLRENDILPTGIMEEINELFVAENKLSAAVAEASTLPTISITKLDLQWVQVLAEGWASPLKGFMRERELLQVLHFGNLLDALMANFLFSSSGSGGTINLTVPIVLPVSTETKQKLEGCEAVTLEYQGSRVAILRNMEFYANRIEERCARQWGTTCPQHPYIKMVMEGGDWLVGGDLEVLERIKWNDGLDQFRFTPQELKQKFKDMKADAVFAFQLRNPIHNGHALLMQDTKRRLLERGYKNPVLLLHPLGGWTKDDDVPLDWRMKQHAAVLEEGVLDPDNTIVAIFPSPMMYAGPTEVQWHCRARMIAGANFYIVGRDPAGMPHPETKKDLYDPTHGSKVLTMAPGLTSVEIIPFRVAAYNKVKSAMDFYDPERHSEFEFISGTKMRNMARNEENPPDGFMAPKAWSVLVEYYSSQKDK</sequence>
<keyword evidence="7" id="KW-0418">Kinase</keyword>
<evidence type="ECO:0000259" key="9">
    <source>
        <dbReference type="Pfam" id="PF01583"/>
    </source>
</evidence>
<dbReference type="InterPro" id="IPR015947">
    <property type="entry name" value="PUA-like_sf"/>
</dbReference>
<evidence type="ECO:0000256" key="1">
    <source>
        <dbReference type="ARBA" id="ARBA00005050"/>
    </source>
</evidence>
<dbReference type="HAMAP" id="MF_00065">
    <property type="entry name" value="Adenylyl_sulf_kinase"/>
    <property type="match status" value="1"/>
</dbReference>
<name>A0A674NIR3_TAKRU</name>
<evidence type="ECO:0000256" key="8">
    <source>
        <dbReference type="ARBA" id="ARBA00022840"/>
    </source>
</evidence>
<evidence type="ECO:0000256" key="4">
    <source>
        <dbReference type="ARBA" id="ARBA00022679"/>
    </source>
</evidence>
<dbReference type="PANTHER" id="PTHR11055:SF16">
    <property type="entry name" value="BIFUNCTIONAL 3'-PHOSPHOADENOSINE 5'-PHOSPHOSULFATE SYNTHASE 2"/>
    <property type="match status" value="1"/>
</dbReference>
<evidence type="ECO:0000313" key="13">
    <source>
        <dbReference type="Proteomes" id="UP000005226"/>
    </source>
</evidence>
<protein>
    <submittedName>
        <fullName evidence="12">3'-phosphoadenosine 5'-phosphosulfate synthase 2a</fullName>
    </submittedName>
</protein>
<dbReference type="InterPro" id="IPR014729">
    <property type="entry name" value="Rossmann-like_a/b/a_fold"/>
</dbReference>
<dbReference type="GO" id="GO:0004781">
    <property type="term" value="F:sulfate adenylyltransferase (ATP) activity"/>
    <property type="evidence" value="ECO:0007669"/>
    <property type="project" value="InterPro"/>
</dbReference>
<evidence type="ECO:0000259" key="11">
    <source>
        <dbReference type="Pfam" id="PF14306"/>
    </source>
</evidence>
<dbReference type="Gene3D" id="3.40.50.300">
    <property type="entry name" value="P-loop containing nucleotide triphosphate hydrolases"/>
    <property type="match status" value="1"/>
</dbReference>
<dbReference type="Pfam" id="PF01747">
    <property type="entry name" value="ATP-sulfurylase"/>
    <property type="match status" value="1"/>
</dbReference>
<dbReference type="InterPro" id="IPR024951">
    <property type="entry name" value="Sulfurylase_cat_dom"/>
</dbReference>
<dbReference type="PANTHER" id="PTHR11055">
    <property type="entry name" value="BIFUNCTIONAL 3'-PHOSPHOADENOSINE 5'-PHOSPHOSULFATE SYNTHASE"/>
    <property type="match status" value="1"/>
</dbReference>
<dbReference type="Proteomes" id="UP000005226">
    <property type="component" value="Chromosome 4"/>
</dbReference>
<feature type="domain" description="Sulphate adenylyltransferase catalytic" evidence="10">
    <location>
        <begin position="394"/>
        <end position="616"/>
    </location>
</feature>
<feature type="domain" description="ATP-sulfurylase PUA-like" evidence="11">
    <location>
        <begin position="218"/>
        <end position="385"/>
    </location>
</feature>
<dbReference type="Pfam" id="PF01583">
    <property type="entry name" value="APS_kinase"/>
    <property type="match status" value="1"/>
</dbReference>
<dbReference type="CDD" id="cd02027">
    <property type="entry name" value="APSK"/>
    <property type="match status" value="1"/>
</dbReference>
<dbReference type="GO" id="GO:0005524">
    <property type="term" value="F:ATP binding"/>
    <property type="evidence" value="ECO:0007669"/>
    <property type="project" value="UniProtKB-KW"/>
</dbReference>
<keyword evidence="13" id="KW-1185">Reference proteome</keyword>
<reference evidence="12" key="2">
    <citation type="submission" date="2025-08" db="UniProtKB">
        <authorList>
            <consortium name="Ensembl"/>
        </authorList>
    </citation>
    <scope>IDENTIFICATION</scope>
</reference>
<keyword evidence="6" id="KW-0547">Nucleotide-binding</keyword>
<evidence type="ECO:0000256" key="7">
    <source>
        <dbReference type="ARBA" id="ARBA00022777"/>
    </source>
</evidence>
<keyword evidence="8" id="KW-0067">ATP-binding</keyword>
<dbReference type="GO" id="GO:0050428">
    <property type="term" value="P:3'-phosphoadenosine 5'-phosphosulfate biosynthetic process"/>
    <property type="evidence" value="ECO:0007669"/>
    <property type="project" value="UniProtKB-ARBA"/>
</dbReference>
<dbReference type="InterPro" id="IPR059117">
    <property type="entry name" value="APS_kinase_dom"/>
</dbReference>
<keyword evidence="4" id="KW-0808">Transferase</keyword>
<dbReference type="InterPro" id="IPR002650">
    <property type="entry name" value="Sulphate_adenylyltransferase"/>
</dbReference>
<comment type="similarity">
    <text evidence="3">In the C-terminal section; belongs to the sulfate adenylyltransferase family.</text>
</comment>
<dbReference type="InterPro" id="IPR025980">
    <property type="entry name" value="ATP-Sase_PUA-like_dom"/>
</dbReference>
<dbReference type="SUPFAM" id="SSF52374">
    <property type="entry name" value="Nucleotidylyl transferase"/>
    <property type="match status" value="1"/>
</dbReference>
<evidence type="ECO:0000256" key="2">
    <source>
        <dbReference type="ARBA" id="ARBA00007268"/>
    </source>
</evidence>
<dbReference type="Pfam" id="PF14306">
    <property type="entry name" value="PUA_2"/>
    <property type="match status" value="1"/>
</dbReference>
<dbReference type="SUPFAM" id="SSF88697">
    <property type="entry name" value="PUA domain-like"/>
    <property type="match status" value="1"/>
</dbReference>
<dbReference type="GeneTree" id="ENSGT00390000009613"/>
<dbReference type="InterPro" id="IPR027417">
    <property type="entry name" value="P-loop_NTPase"/>
</dbReference>
<keyword evidence="5" id="KW-0548">Nucleotidyltransferase</keyword>
<dbReference type="GO" id="GO:0004020">
    <property type="term" value="F:adenylylsulfate kinase activity"/>
    <property type="evidence" value="ECO:0007669"/>
    <property type="project" value="InterPro"/>
</dbReference>
<dbReference type="Gene3D" id="3.40.50.620">
    <property type="entry name" value="HUPs"/>
    <property type="match status" value="1"/>
</dbReference>
<dbReference type="Ensembl" id="ENSTRUT00000070014.1">
    <property type="protein sequence ID" value="ENSTRUP00000073087.1"/>
    <property type="gene ID" value="ENSTRUG00000010020.3"/>
</dbReference>
<proteinExistence type="inferred from homology"/>
<gene>
    <name evidence="12" type="primary">LOC101080038</name>
</gene>
<accession>A0A674NIR3</accession>
<dbReference type="NCBIfam" id="TIGR00455">
    <property type="entry name" value="apsK"/>
    <property type="match status" value="1"/>
</dbReference>
<evidence type="ECO:0000259" key="10">
    <source>
        <dbReference type="Pfam" id="PF01747"/>
    </source>
</evidence>
<comment type="pathway">
    <text evidence="1">Sulfur metabolism; sulfate assimilation.</text>
</comment>
<dbReference type="Gene3D" id="3.10.400.10">
    <property type="entry name" value="Sulfate adenylyltransferase"/>
    <property type="match status" value="1"/>
</dbReference>
<comment type="similarity">
    <text evidence="2">In the N-terminal section; belongs to the APS kinase family.</text>
</comment>
<organism evidence="12 13">
    <name type="scientific">Takifugu rubripes</name>
    <name type="common">Japanese pufferfish</name>
    <name type="synonym">Fugu rubripes</name>
    <dbReference type="NCBI Taxonomy" id="31033"/>
    <lineage>
        <taxon>Eukaryota</taxon>
        <taxon>Metazoa</taxon>
        <taxon>Chordata</taxon>
        <taxon>Craniata</taxon>
        <taxon>Vertebrata</taxon>
        <taxon>Euteleostomi</taxon>
        <taxon>Actinopterygii</taxon>
        <taxon>Neopterygii</taxon>
        <taxon>Teleostei</taxon>
        <taxon>Neoteleostei</taxon>
        <taxon>Acanthomorphata</taxon>
        <taxon>Eupercaria</taxon>
        <taxon>Tetraodontiformes</taxon>
        <taxon>Tetradontoidea</taxon>
        <taxon>Tetraodontidae</taxon>
        <taxon>Takifugu</taxon>
    </lineage>
</organism>
<feature type="domain" description="APS kinase" evidence="9">
    <location>
        <begin position="37"/>
        <end position="189"/>
    </location>
</feature>
<dbReference type="NCBIfam" id="TIGR00339">
    <property type="entry name" value="sopT"/>
    <property type="match status" value="1"/>
</dbReference>
<evidence type="ECO:0000256" key="6">
    <source>
        <dbReference type="ARBA" id="ARBA00022741"/>
    </source>
</evidence>
<dbReference type="InterPro" id="IPR002891">
    <property type="entry name" value="APS"/>
</dbReference>
<dbReference type="GO" id="GO:0000103">
    <property type="term" value="P:sulfate assimilation"/>
    <property type="evidence" value="ECO:0007669"/>
    <property type="project" value="UniProtKB-UniPathway"/>
</dbReference>
<dbReference type="SUPFAM" id="SSF52540">
    <property type="entry name" value="P-loop containing nucleoside triphosphate hydrolases"/>
    <property type="match status" value="1"/>
</dbReference>
<evidence type="ECO:0000256" key="3">
    <source>
        <dbReference type="ARBA" id="ARBA00009290"/>
    </source>
</evidence>
<reference evidence="12 13" key="1">
    <citation type="journal article" date="2011" name="Genome Biol. Evol.">
        <title>Integration of the genetic map and genome assembly of fugu facilitates insights into distinct features of genome evolution in teleosts and mammals.</title>
        <authorList>
            <person name="Kai W."/>
            <person name="Kikuchi K."/>
            <person name="Tohari S."/>
            <person name="Chew A.K."/>
            <person name="Tay A."/>
            <person name="Fujiwara A."/>
            <person name="Hosoya S."/>
            <person name="Suetake H."/>
            <person name="Naruse K."/>
            <person name="Brenner S."/>
            <person name="Suzuki Y."/>
            <person name="Venkatesh B."/>
        </authorList>
    </citation>
    <scope>NUCLEOTIDE SEQUENCE [LARGE SCALE GENOMIC DNA]</scope>
</reference>
<dbReference type="CDD" id="cd00517">
    <property type="entry name" value="ATPS"/>
    <property type="match status" value="1"/>
</dbReference>
<dbReference type="AlphaFoldDB" id="A0A674NIR3"/>
<evidence type="ECO:0000256" key="5">
    <source>
        <dbReference type="ARBA" id="ARBA00022695"/>
    </source>
</evidence>
<dbReference type="UniPathway" id="UPA00097"/>
<dbReference type="NCBIfam" id="NF003013">
    <property type="entry name" value="PRK03846.1"/>
    <property type="match status" value="1"/>
</dbReference>
<reference evidence="12" key="3">
    <citation type="submission" date="2025-09" db="UniProtKB">
        <authorList>
            <consortium name="Ensembl"/>
        </authorList>
    </citation>
    <scope>IDENTIFICATION</scope>
</reference>
<evidence type="ECO:0000313" key="12">
    <source>
        <dbReference type="Ensembl" id="ENSTRUP00000073087.1"/>
    </source>
</evidence>